<feature type="domain" description="TonB-dependent receptor plug" evidence="10">
    <location>
        <begin position="196"/>
        <end position="301"/>
    </location>
</feature>
<keyword evidence="5 6" id="KW-0998">Cell outer membrane</keyword>
<keyword evidence="7" id="KW-0798">TonB box</keyword>
<dbReference type="SUPFAM" id="SSF49464">
    <property type="entry name" value="Carboxypeptidase regulatory domain-like"/>
    <property type="match status" value="1"/>
</dbReference>
<dbReference type="InterPro" id="IPR011662">
    <property type="entry name" value="Secretin/TonB_short_N"/>
</dbReference>
<evidence type="ECO:0000313" key="11">
    <source>
        <dbReference type="EMBL" id="GAA3990051.1"/>
    </source>
</evidence>
<feature type="domain" description="Secretin/TonB short N-terminal" evidence="9">
    <location>
        <begin position="39"/>
        <end position="89"/>
    </location>
</feature>
<comment type="subcellular location">
    <subcellularLocation>
        <location evidence="6">Cell outer membrane</location>
        <topology evidence="6">Multi-pass membrane protein</topology>
    </subcellularLocation>
</comment>
<protein>
    <submittedName>
        <fullName evidence="11">TonB-dependent receptor</fullName>
    </submittedName>
</protein>
<keyword evidence="1 6" id="KW-0813">Transport</keyword>
<keyword evidence="2" id="KW-0410">Iron transport</keyword>
<dbReference type="PROSITE" id="PS52016">
    <property type="entry name" value="TONB_DEPENDENT_REC_3"/>
    <property type="match status" value="1"/>
</dbReference>
<dbReference type="InterPro" id="IPR012910">
    <property type="entry name" value="Plug_dom"/>
</dbReference>
<dbReference type="InterPro" id="IPR037066">
    <property type="entry name" value="Plug_dom_sf"/>
</dbReference>
<evidence type="ECO:0000313" key="12">
    <source>
        <dbReference type="Proteomes" id="UP001500742"/>
    </source>
</evidence>
<dbReference type="InterPro" id="IPR008969">
    <property type="entry name" value="CarboxyPept-like_regulatory"/>
</dbReference>
<keyword evidence="6" id="KW-1134">Transmembrane beta strand</keyword>
<evidence type="ECO:0000256" key="7">
    <source>
        <dbReference type="RuleBase" id="RU003357"/>
    </source>
</evidence>
<keyword evidence="6" id="KW-0812">Transmembrane</keyword>
<evidence type="ECO:0000259" key="9">
    <source>
        <dbReference type="Pfam" id="PF07660"/>
    </source>
</evidence>
<gene>
    <name evidence="11" type="ORF">GCM10022210_49410</name>
</gene>
<keyword evidence="12" id="KW-1185">Reference proteome</keyword>
<comment type="caution">
    <text evidence="11">The sequence shown here is derived from an EMBL/GenBank/DDBJ whole genome shotgun (WGS) entry which is preliminary data.</text>
</comment>
<organism evidence="11 12">
    <name type="scientific">Mucilaginibacter dorajii</name>
    <dbReference type="NCBI Taxonomy" id="692994"/>
    <lineage>
        <taxon>Bacteria</taxon>
        <taxon>Pseudomonadati</taxon>
        <taxon>Bacteroidota</taxon>
        <taxon>Sphingobacteriia</taxon>
        <taxon>Sphingobacteriales</taxon>
        <taxon>Sphingobacteriaceae</taxon>
        <taxon>Mucilaginibacter</taxon>
    </lineage>
</organism>
<reference evidence="12" key="1">
    <citation type="journal article" date="2019" name="Int. J. Syst. Evol. Microbiol.">
        <title>The Global Catalogue of Microorganisms (GCM) 10K type strain sequencing project: providing services to taxonomists for standard genome sequencing and annotation.</title>
        <authorList>
            <consortium name="The Broad Institute Genomics Platform"/>
            <consortium name="The Broad Institute Genome Sequencing Center for Infectious Disease"/>
            <person name="Wu L."/>
            <person name="Ma J."/>
        </authorList>
    </citation>
    <scope>NUCLEOTIDE SEQUENCE [LARGE SCALE GENOMIC DNA]</scope>
    <source>
        <strain evidence="12">JCM 16601</strain>
    </source>
</reference>
<dbReference type="Pfam" id="PF13715">
    <property type="entry name" value="CarbopepD_reg_2"/>
    <property type="match status" value="1"/>
</dbReference>
<evidence type="ECO:0000256" key="6">
    <source>
        <dbReference type="PROSITE-ProRule" id="PRU01360"/>
    </source>
</evidence>
<feature type="domain" description="TonB-dependent receptor-like beta-barrel" evidence="8">
    <location>
        <begin position="489"/>
        <end position="1051"/>
    </location>
</feature>
<evidence type="ECO:0000256" key="4">
    <source>
        <dbReference type="ARBA" id="ARBA00023136"/>
    </source>
</evidence>
<dbReference type="Proteomes" id="UP001500742">
    <property type="component" value="Unassembled WGS sequence"/>
</dbReference>
<comment type="similarity">
    <text evidence="6 7">Belongs to the TonB-dependent receptor family.</text>
</comment>
<keyword evidence="2" id="KW-0406">Ion transport</keyword>
<dbReference type="InterPro" id="IPR023997">
    <property type="entry name" value="TonB-dep_OMP_SusC/RagA_CS"/>
</dbReference>
<dbReference type="EMBL" id="BAAAZC010000031">
    <property type="protein sequence ID" value="GAA3990051.1"/>
    <property type="molecule type" value="Genomic_DNA"/>
</dbReference>
<keyword evidence="3" id="KW-0408">Iron</keyword>
<keyword evidence="11" id="KW-0675">Receptor</keyword>
<dbReference type="Pfam" id="PF07715">
    <property type="entry name" value="Plug"/>
    <property type="match status" value="1"/>
</dbReference>
<dbReference type="Pfam" id="PF00593">
    <property type="entry name" value="TonB_dep_Rec_b-barrel"/>
    <property type="match status" value="1"/>
</dbReference>
<sequence length="1089" mass="119705">MITAFLQVSARSFSQQVTVHEKNISIEKVLKLIKKQSSYHFLYKIDELSSANNVDLDFTNASIESVLDKCFKNTPFTYKIVNRTILVKKNPDATASISTSTIVLQKVEGVVTDEKGIPLPGVTVKLKGTGSGAVTDLNGKFTIDVPNANGILIFSMIGFTTQEVTVSAKQMLNIRLKEAPKDLSEVVVVGYGTQKKVNLTGAVGNVRMDDMETRPITSASLALQGTVAGVFALQNSGKPGGDDATINIRGVGTLNNSNPLVLIDGFPGNMSDVSANDIQSISVLKDAASAAIYGNRAANGVILITTKRGTTGKMTVTYNGYGGVQSATSLPKMLNSTEWVTLYNEALANQGSAPKYTPQDIQKYAAHNDPMYPDVDYFGVYYGKAQIQNHRINILGGTENLKYAFMLGHLNQDGILINTNYKKTDFRSNIDAFFLKDKKLRFSARISGNAGKMNEPTDLFYVERSSTIAPIWPLKNAAGQWVAVIGETNYYGQTKEGSTRVNNRYTANTQFEAEYQFLNGFSAQLTYGYNVATQDVNAFHANVTLANTDGSTRNLTSDLTETNNLDTQTLLTSLLKYQKKLGKSEFNLLGGYSEESFNWKWNSGFRSKFINNTQRILNLGDPSTQQNNAANYALGLRSLFGRINYIYGSKYLFEANIRRDGSSRFANDQRWGTFPSLSAGWIISEESFMKNVSWLNMLKLRGSWGRLGNQNINSYYAASDFLTVGENYSLGGSLYPGVATTSLSNKKTTWETSEQTDIGIDMSIANSIDLTFDYFNKKTSNILMQIPVPVTLGNLVAPYQNVGAVNNKGLEMTATYRKTFSNGLKFSSTISLSHIVNKITDLHGRSPIINGSTALVEGSAINSFYGYKTDGIYQVNDFTWQNNSDPSIPQASRTYVLKPGVVSVSNFNATPGDIKYKDLNGDGLVTMDKDRTVIGKQYPDLSYSLQLHADWKQFDLGVFFQGVQGIQGYTGWNISTATNIPNWWLGRWTPESPSNTLPKMSLDAGRTGVSSEFYMGNASYLRLKNVELGYTFNKGKLLGISSVRIYGNVQNAFTITKFKGLDPEQIVGQTGVEAYPQVRILTAGLIANF</sequence>
<evidence type="ECO:0000259" key="10">
    <source>
        <dbReference type="Pfam" id="PF07715"/>
    </source>
</evidence>
<accession>A0ABP7QYT4</accession>
<evidence type="ECO:0000259" key="8">
    <source>
        <dbReference type="Pfam" id="PF00593"/>
    </source>
</evidence>
<dbReference type="NCBIfam" id="TIGR04057">
    <property type="entry name" value="SusC_RagA_signa"/>
    <property type="match status" value="1"/>
</dbReference>
<evidence type="ECO:0000256" key="2">
    <source>
        <dbReference type="ARBA" id="ARBA00022496"/>
    </source>
</evidence>
<proteinExistence type="inferred from homology"/>
<dbReference type="NCBIfam" id="TIGR04056">
    <property type="entry name" value="OMP_RagA_SusC"/>
    <property type="match status" value="1"/>
</dbReference>
<dbReference type="Gene3D" id="2.170.130.10">
    <property type="entry name" value="TonB-dependent receptor, plug domain"/>
    <property type="match status" value="1"/>
</dbReference>
<dbReference type="SUPFAM" id="SSF56935">
    <property type="entry name" value="Porins"/>
    <property type="match status" value="1"/>
</dbReference>
<evidence type="ECO:0000256" key="3">
    <source>
        <dbReference type="ARBA" id="ARBA00023004"/>
    </source>
</evidence>
<keyword evidence="4 6" id="KW-0472">Membrane</keyword>
<evidence type="ECO:0000256" key="1">
    <source>
        <dbReference type="ARBA" id="ARBA00022448"/>
    </source>
</evidence>
<evidence type="ECO:0000256" key="5">
    <source>
        <dbReference type="ARBA" id="ARBA00023237"/>
    </source>
</evidence>
<dbReference type="Pfam" id="PF07660">
    <property type="entry name" value="STN"/>
    <property type="match status" value="1"/>
</dbReference>
<name>A0ABP7QYT4_9SPHI</name>
<dbReference type="InterPro" id="IPR039426">
    <property type="entry name" value="TonB-dep_rcpt-like"/>
</dbReference>
<dbReference type="InterPro" id="IPR023996">
    <property type="entry name" value="TonB-dep_OMP_SusC/RagA"/>
</dbReference>
<dbReference type="InterPro" id="IPR000531">
    <property type="entry name" value="Beta-barrel_TonB"/>
</dbReference>
<dbReference type="Gene3D" id="2.60.40.1120">
    <property type="entry name" value="Carboxypeptidase-like, regulatory domain"/>
    <property type="match status" value="1"/>
</dbReference>